<dbReference type="Proteomes" id="UP000821845">
    <property type="component" value="Chromosome 1"/>
</dbReference>
<comment type="caution">
    <text evidence="1">The sequence shown here is derived from an EMBL/GenBank/DDBJ whole genome shotgun (WGS) entry which is preliminary data.</text>
</comment>
<gene>
    <name evidence="1" type="ORF">HPB50_019046</name>
</gene>
<proteinExistence type="predicted"/>
<accession>A0ACB7TKF4</accession>
<organism evidence="1 2">
    <name type="scientific">Hyalomma asiaticum</name>
    <name type="common">Tick</name>
    <dbReference type="NCBI Taxonomy" id="266040"/>
    <lineage>
        <taxon>Eukaryota</taxon>
        <taxon>Metazoa</taxon>
        <taxon>Ecdysozoa</taxon>
        <taxon>Arthropoda</taxon>
        <taxon>Chelicerata</taxon>
        <taxon>Arachnida</taxon>
        <taxon>Acari</taxon>
        <taxon>Parasitiformes</taxon>
        <taxon>Ixodida</taxon>
        <taxon>Ixodoidea</taxon>
        <taxon>Ixodidae</taxon>
        <taxon>Hyalomminae</taxon>
        <taxon>Hyalomma</taxon>
    </lineage>
</organism>
<evidence type="ECO:0000313" key="2">
    <source>
        <dbReference type="Proteomes" id="UP000821845"/>
    </source>
</evidence>
<dbReference type="EMBL" id="CM023481">
    <property type="protein sequence ID" value="KAH6947453.1"/>
    <property type="molecule type" value="Genomic_DNA"/>
</dbReference>
<protein>
    <submittedName>
        <fullName evidence="1">Uncharacterized protein</fullName>
    </submittedName>
</protein>
<reference evidence="1" key="1">
    <citation type="submission" date="2020-05" db="EMBL/GenBank/DDBJ databases">
        <title>Large-scale comparative analyses of tick genomes elucidate their genetic diversity and vector capacities.</title>
        <authorList>
            <person name="Jia N."/>
            <person name="Wang J."/>
            <person name="Shi W."/>
            <person name="Du L."/>
            <person name="Sun Y."/>
            <person name="Zhan W."/>
            <person name="Jiang J."/>
            <person name="Wang Q."/>
            <person name="Zhang B."/>
            <person name="Ji P."/>
            <person name="Sakyi L.B."/>
            <person name="Cui X."/>
            <person name="Yuan T."/>
            <person name="Jiang B."/>
            <person name="Yang W."/>
            <person name="Lam T.T.-Y."/>
            <person name="Chang Q."/>
            <person name="Ding S."/>
            <person name="Wang X."/>
            <person name="Zhu J."/>
            <person name="Ruan X."/>
            <person name="Zhao L."/>
            <person name="Wei J."/>
            <person name="Que T."/>
            <person name="Du C."/>
            <person name="Cheng J."/>
            <person name="Dai P."/>
            <person name="Han X."/>
            <person name="Huang E."/>
            <person name="Gao Y."/>
            <person name="Liu J."/>
            <person name="Shao H."/>
            <person name="Ye R."/>
            <person name="Li L."/>
            <person name="Wei W."/>
            <person name="Wang X."/>
            <person name="Wang C."/>
            <person name="Yang T."/>
            <person name="Huo Q."/>
            <person name="Li W."/>
            <person name="Guo W."/>
            <person name="Chen H."/>
            <person name="Zhou L."/>
            <person name="Ni X."/>
            <person name="Tian J."/>
            <person name="Zhou Y."/>
            <person name="Sheng Y."/>
            <person name="Liu T."/>
            <person name="Pan Y."/>
            <person name="Xia L."/>
            <person name="Li J."/>
            <person name="Zhao F."/>
            <person name="Cao W."/>
        </authorList>
    </citation>
    <scope>NUCLEOTIDE SEQUENCE</scope>
    <source>
        <strain evidence="1">Hyas-2018</strain>
    </source>
</reference>
<evidence type="ECO:0000313" key="1">
    <source>
        <dbReference type="EMBL" id="KAH6947453.1"/>
    </source>
</evidence>
<keyword evidence="2" id="KW-1185">Reference proteome</keyword>
<name>A0ACB7TKF4_HYAAI</name>
<sequence>MVRRSLLLWIFGIICYVHVLVVAEDVECDFEHGVCEFHSSCKGGDCFVPVRAKLVDEGPAVDHTTGGGDGWYSRAQFSKNSWHESVAQLALSTTGPFCFSAWVHVSGLKLPRVEMASRQLEADWFVDEAEKERIFYRAQSLQAKLWHNVLYYEDRRGNMEIEIRAWHFTNGSVGIDDLSVTSGSCPEDPLDGSCSFDRSVCGYESAVGSNGGYVSLLVPANTVASGILTSPALSASAKERSRCIRFFYFAPASRSNSGLELLLSKGSTLDGQVSDMVRLWRVDYKSLINGTWMPAEVGFIASGNHELHFRCYVERAWNTPWYCALDDIEVYACSDKKGEGIGCNFDGGHLCNWTDSAQASNATGQWRLSDLRWGEPHFPDQDHTRGTNEGGFVYVENKDSKSVVKAALTSPTWDASWVGGACLTFWHFAVFSQPGSCNLTVSPLSGDPWWSSTHELERAWKPEVIRVWLPPDQNQFRLEASLSGALVAVDDVALAFGACPSEERGLSCDFERGPCTWTNSVKKRRTWEWLLRGGHLNTGIPQPSLDHTLASTTGSFMLVSGREMQVTGTADLQSEVVDLHTPGTQCMDFWYMVNGSQGAQITFKVAVHRNTPLTNQQSEEVWFHKDGNVTAWQLGRVKIPRQHRVTFEAAVLQSRDGYVALDDIGIYISDDCSTMPAEATAGKAAFVILECAWNSPNRCSWSRPDEIAGTWKPGSRFPPKYALSPAASPNGKPNDFIYLSCKKLRSSGAAVSASLYSPIVPLQHTTVCARFATHMFGPGRRELSLVLRTRRDQASSQGKTDVLFRSYGGTVADRWYHTAHTIRFSAYATTLEFSVSTDKCEEGDVALSNIHVTPGACVDDDGGQGLCDFEHDTCFWHNKGWTHVLTGMRGDMAEASRRSGPANSAGFLQLEWARGASNQAKLTSLLWHAHDQPRTIELWYYGDMTKNGMLSVYLVDKADSQLAKIWALPNTTETRTWSFVRTEIPDQSVDFQVVIEGKLDPLSNKNSVIAVDNVLIDLPLPAHVADCDFDQDLCGYVSRYDSDFRWIVGTGRVLRRQSHASAYDLISSGVGNPGRFAYVDTTVSTNNSATPTATIRSAYFSSKGNETLAVRYFRNGTALESFRVHQLLVNSGGKGTIRHLLADLSEGEQWQRVELPLHKADQSQLEFTLTRSSTREGGLAAIATISVASTAKGQAR</sequence>